<comment type="subunit">
    <text evidence="15">Monomer.</text>
</comment>
<evidence type="ECO:0000256" key="11">
    <source>
        <dbReference type="ARBA" id="ARBA00022840"/>
    </source>
</evidence>
<name>A0A8K1LH66_9PASS</name>
<proteinExistence type="inferred from homology"/>
<dbReference type="Pfam" id="PF00162">
    <property type="entry name" value="PGK"/>
    <property type="match status" value="1"/>
</dbReference>
<keyword evidence="7 14" id="KW-0808">Transferase</keyword>
<dbReference type="InterPro" id="IPR051747">
    <property type="entry name" value="Angiomotin-like"/>
</dbReference>
<evidence type="ECO:0000256" key="12">
    <source>
        <dbReference type="ARBA" id="ARBA00022842"/>
    </source>
</evidence>
<evidence type="ECO:0000256" key="4">
    <source>
        <dbReference type="ARBA" id="ARBA00004838"/>
    </source>
</evidence>
<protein>
    <recommendedName>
        <fullName evidence="6 14">Phosphoglycerate kinase</fullName>
        <ecNumber evidence="6 14">2.7.2.3</ecNumber>
    </recommendedName>
</protein>
<feature type="region of interest" description="Disordered" evidence="17">
    <location>
        <begin position="1237"/>
        <end position="1260"/>
    </location>
</feature>
<dbReference type="GO" id="GO:0005886">
    <property type="term" value="C:plasma membrane"/>
    <property type="evidence" value="ECO:0007669"/>
    <property type="project" value="TreeGrafter"/>
</dbReference>
<feature type="compositionally biased region" description="Low complexity" evidence="17">
    <location>
        <begin position="776"/>
        <end position="790"/>
    </location>
</feature>
<evidence type="ECO:0000256" key="16">
    <source>
        <dbReference type="SAM" id="Coils"/>
    </source>
</evidence>
<feature type="region of interest" description="Disordered" evidence="17">
    <location>
        <begin position="657"/>
        <end position="827"/>
    </location>
</feature>
<gene>
    <name evidence="19" type="ORF">HGM15179_013384</name>
</gene>
<feature type="compositionally biased region" description="Polar residues" evidence="17">
    <location>
        <begin position="1298"/>
        <end position="1311"/>
    </location>
</feature>
<dbReference type="EMBL" id="SWJQ01000487">
    <property type="protein sequence ID" value="TRZ13712.1"/>
    <property type="molecule type" value="Genomic_DNA"/>
</dbReference>
<dbReference type="PRINTS" id="PR00477">
    <property type="entry name" value="PHGLYCKINASE"/>
</dbReference>
<feature type="compositionally biased region" description="Low complexity" evidence="17">
    <location>
        <begin position="1319"/>
        <end position="1334"/>
    </location>
</feature>
<evidence type="ECO:0000256" key="9">
    <source>
        <dbReference type="ARBA" id="ARBA00022741"/>
    </source>
</evidence>
<evidence type="ECO:0000256" key="10">
    <source>
        <dbReference type="ARBA" id="ARBA00022777"/>
    </source>
</evidence>
<feature type="region of interest" description="Disordered" evidence="17">
    <location>
        <begin position="1278"/>
        <end position="1335"/>
    </location>
</feature>
<evidence type="ECO:0000256" key="1">
    <source>
        <dbReference type="ARBA" id="ARBA00000642"/>
    </source>
</evidence>
<evidence type="ECO:0000256" key="15">
    <source>
        <dbReference type="RuleBase" id="RU000696"/>
    </source>
</evidence>
<comment type="subcellular location">
    <subcellularLocation>
        <location evidence="3">Cytoplasm</location>
    </subcellularLocation>
</comment>
<dbReference type="HAMAP" id="MF_00145">
    <property type="entry name" value="Phosphoglyc_kinase"/>
    <property type="match status" value="1"/>
</dbReference>
<dbReference type="GO" id="GO:0006096">
    <property type="term" value="P:glycolytic process"/>
    <property type="evidence" value="ECO:0007669"/>
    <property type="project" value="UniProtKB-UniPathway"/>
</dbReference>
<evidence type="ECO:0000256" key="14">
    <source>
        <dbReference type="RuleBase" id="RU000532"/>
    </source>
</evidence>
<dbReference type="Proteomes" id="UP000796761">
    <property type="component" value="Unassembled WGS sequence"/>
</dbReference>
<evidence type="ECO:0000259" key="18">
    <source>
        <dbReference type="Pfam" id="PF12240"/>
    </source>
</evidence>
<feature type="coiled-coil region" evidence="16">
    <location>
        <begin position="1101"/>
        <end position="1128"/>
    </location>
</feature>
<dbReference type="EC" id="2.7.2.3" evidence="6 14"/>
<dbReference type="InterPro" id="IPR015911">
    <property type="entry name" value="Phosphoglycerate_kinase_CS"/>
</dbReference>
<dbReference type="InterPro" id="IPR024646">
    <property type="entry name" value="Angiomotin_C"/>
</dbReference>
<dbReference type="PROSITE" id="PS00111">
    <property type="entry name" value="PGLYCERATE_KINASE"/>
    <property type="match status" value="1"/>
</dbReference>
<evidence type="ECO:0000313" key="20">
    <source>
        <dbReference type="Proteomes" id="UP000796761"/>
    </source>
</evidence>
<comment type="similarity">
    <text evidence="5 14">Belongs to the phosphoglycerate kinase family.</text>
</comment>
<evidence type="ECO:0000256" key="3">
    <source>
        <dbReference type="ARBA" id="ARBA00004496"/>
    </source>
</evidence>
<dbReference type="FunFam" id="3.40.50.1260:FF:000019">
    <property type="entry name" value="Phosphoglycerate kinase 1"/>
    <property type="match status" value="1"/>
</dbReference>
<dbReference type="GO" id="GO:0001525">
    <property type="term" value="P:angiogenesis"/>
    <property type="evidence" value="ECO:0007669"/>
    <property type="project" value="TreeGrafter"/>
</dbReference>
<dbReference type="GO" id="GO:0003365">
    <property type="term" value="P:establishment of cell polarity involved in ameboidal cell migration"/>
    <property type="evidence" value="ECO:0007669"/>
    <property type="project" value="TreeGrafter"/>
</dbReference>
<evidence type="ECO:0000313" key="19">
    <source>
        <dbReference type="EMBL" id="TRZ13712.1"/>
    </source>
</evidence>
<comment type="cofactor">
    <cofactor evidence="2">
        <name>Mg(2+)</name>
        <dbReference type="ChEBI" id="CHEBI:18420"/>
    </cofactor>
</comment>
<dbReference type="GO" id="GO:0031410">
    <property type="term" value="C:cytoplasmic vesicle"/>
    <property type="evidence" value="ECO:0007669"/>
    <property type="project" value="TreeGrafter"/>
</dbReference>
<feature type="non-terminal residue" evidence="19">
    <location>
        <position position="1397"/>
    </location>
</feature>
<dbReference type="InterPro" id="IPR015824">
    <property type="entry name" value="Phosphoglycerate_kinase_N"/>
</dbReference>
<evidence type="ECO:0000256" key="5">
    <source>
        <dbReference type="ARBA" id="ARBA00008982"/>
    </source>
</evidence>
<evidence type="ECO:0000256" key="17">
    <source>
        <dbReference type="SAM" id="MobiDB-lite"/>
    </source>
</evidence>
<dbReference type="GO" id="GO:0030036">
    <property type="term" value="P:actin cytoskeleton organization"/>
    <property type="evidence" value="ECO:0007669"/>
    <property type="project" value="TreeGrafter"/>
</dbReference>
<feature type="domain" description="Angiomotin C-terminal" evidence="18">
    <location>
        <begin position="1043"/>
        <end position="1247"/>
    </location>
</feature>
<dbReference type="Gene3D" id="3.40.50.1260">
    <property type="entry name" value="Phosphoglycerate kinase, N-terminal domain"/>
    <property type="match status" value="3"/>
</dbReference>
<keyword evidence="16" id="KW-0175">Coiled coil</keyword>
<dbReference type="PANTHER" id="PTHR14826:SF6">
    <property type="entry name" value="ANGIOMOTIN"/>
    <property type="match status" value="1"/>
</dbReference>
<feature type="compositionally biased region" description="Low complexity" evidence="17">
    <location>
        <begin position="1239"/>
        <end position="1252"/>
    </location>
</feature>
<feature type="compositionally biased region" description="Polar residues" evidence="17">
    <location>
        <begin position="679"/>
        <end position="692"/>
    </location>
</feature>
<feature type="region of interest" description="Disordered" evidence="17">
    <location>
        <begin position="1211"/>
        <end position="1230"/>
    </location>
</feature>
<feature type="compositionally biased region" description="Low complexity" evidence="17">
    <location>
        <begin position="797"/>
        <end position="806"/>
    </location>
</feature>
<evidence type="ECO:0000256" key="13">
    <source>
        <dbReference type="ARBA" id="ARBA00023152"/>
    </source>
</evidence>
<keyword evidence="10 14" id="KW-0418">Kinase</keyword>
<dbReference type="GO" id="GO:0005524">
    <property type="term" value="F:ATP binding"/>
    <property type="evidence" value="ECO:0007669"/>
    <property type="project" value="UniProtKB-KW"/>
</dbReference>
<dbReference type="PANTHER" id="PTHR14826">
    <property type="entry name" value="ANGIOMOTIN"/>
    <property type="match status" value="1"/>
</dbReference>
<dbReference type="GO" id="GO:0005923">
    <property type="term" value="C:bicellular tight junction"/>
    <property type="evidence" value="ECO:0007669"/>
    <property type="project" value="TreeGrafter"/>
</dbReference>
<feature type="compositionally biased region" description="Polar residues" evidence="17">
    <location>
        <begin position="515"/>
        <end position="528"/>
    </location>
</feature>
<dbReference type="SUPFAM" id="SSF53748">
    <property type="entry name" value="Phosphoglycerate kinase"/>
    <property type="match status" value="1"/>
</dbReference>
<dbReference type="OrthoDB" id="275353at2759"/>
<keyword evidence="9" id="KW-0547">Nucleotide-binding</keyword>
<comment type="pathway">
    <text evidence="4 14">Carbohydrate degradation; glycolysis; pyruvate from D-glyceraldehyde 3-phosphate: step 2/5.</text>
</comment>
<feature type="region of interest" description="Disordered" evidence="17">
    <location>
        <begin position="506"/>
        <end position="528"/>
    </location>
</feature>
<dbReference type="GO" id="GO:0038023">
    <property type="term" value="F:signaling receptor activity"/>
    <property type="evidence" value="ECO:0007669"/>
    <property type="project" value="TreeGrafter"/>
</dbReference>
<evidence type="ECO:0000256" key="7">
    <source>
        <dbReference type="ARBA" id="ARBA00022679"/>
    </source>
</evidence>
<feature type="compositionally biased region" description="Polar residues" evidence="17">
    <location>
        <begin position="714"/>
        <end position="724"/>
    </location>
</feature>
<reference evidence="19" key="1">
    <citation type="submission" date="2019-04" db="EMBL/GenBank/DDBJ databases">
        <title>Genome assembly of Zosterops borbonicus 15179.</title>
        <authorList>
            <person name="Leroy T."/>
            <person name="Anselmetti Y."/>
            <person name="Tilak M.-K."/>
            <person name="Nabholz B."/>
        </authorList>
    </citation>
    <scope>NUCLEOTIDE SEQUENCE</scope>
    <source>
        <strain evidence="19">HGM_15179</strain>
        <tissue evidence="19">Muscle</tissue>
    </source>
</reference>
<dbReference type="FunFam" id="3.40.50.1260:FF:000031">
    <property type="entry name" value="Phosphoglycerate kinase 1"/>
    <property type="match status" value="1"/>
</dbReference>
<comment type="caution">
    <text evidence="19">The sequence shown here is derived from an EMBL/GenBank/DDBJ whole genome shotgun (WGS) entry which is preliminary data.</text>
</comment>
<evidence type="ECO:0000256" key="6">
    <source>
        <dbReference type="ARBA" id="ARBA00013061"/>
    </source>
</evidence>
<dbReference type="GO" id="GO:0035329">
    <property type="term" value="P:hippo signaling"/>
    <property type="evidence" value="ECO:0007669"/>
    <property type="project" value="TreeGrafter"/>
</dbReference>
<organism evidence="19 20">
    <name type="scientific">Zosterops borbonicus</name>
    <dbReference type="NCBI Taxonomy" id="364589"/>
    <lineage>
        <taxon>Eukaryota</taxon>
        <taxon>Metazoa</taxon>
        <taxon>Chordata</taxon>
        <taxon>Craniata</taxon>
        <taxon>Vertebrata</taxon>
        <taxon>Euteleostomi</taxon>
        <taxon>Archelosauria</taxon>
        <taxon>Archosauria</taxon>
        <taxon>Dinosauria</taxon>
        <taxon>Saurischia</taxon>
        <taxon>Theropoda</taxon>
        <taxon>Coelurosauria</taxon>
        <taxon>Aves</taxon>
        <taxon>Neognathae</taxon>
        <taxon>Neoaves</taxon>
        <taxon>Telluraves</taxon>
        <taxon>Australaves</taxon>
        <taxon>Passeriformes</taxon>
        <taxon>Sylvioidea</taxon>
        <taxon>Zosteropidae</taxon>
        <taxon>Zosterops</taxon>
    </lineage>
</organism>
<keyword evidence="20" id="KW-1185">Reference proteome</keyword>
<feature type="coiled-coil region" evidence="16">
    <location>
        <begin position="875"/>
        <end position="1070"/>
    </location>
</feature>
<evidence type="ECO:0000256" key="8">
    <source>
        <dbReference type="ARBA" id="ARBA00022723"/>
    </source>
</evidence>
<feature type="compositionally biased region" description="Polar residues" evidence="17">
    <location>
        <begin position="818"/>
        <end position="827"/>
    </location>
</feature>
<keyword evidence="8" id="KW-0479">Metal-binding</keyword>
<dbReference type="CDD" id="cd00318">
    <property type="entry name" value="Phosphoglycerate_kinase"/>
    <property type="match status" value="1"/>
</dbReference>
<dbReference type="InterPro" id="IPR036043">
    <property type="entry name" value="Phosphoglycerate_kinase_sf"/>
</dbReference>
<evidence type="ECO:0000256" key="2">
    <source>
        <dbReference type="ARBA" id="ARBA00001946"/>
    </source>
</evidence>
<accession>A0A8K1LH66</accession>
<feature type="compositionally biased region" description="Low complexity" evidence="17">
    <location>
        <begin position="661"/>
        <end position="672"/>
    </location>
</feature>
<dbReference type="Pfam" id="PF12240">
    <property type="entry name" value="Angiomotin_C"/>
    <property type="match status" value="1"/>
</dbReference>
<keyword evidence="11" id="KW-0067">ATP-binding</keyword>
<dbReference type="GO" id="GO:0046872">
    <property type="term" value="F:metal ion binding"/>
    <property type="evidence" value="ECO:0007669"/>
    <property type="project" value="UniProtKB-KW"/>
</dbReference>
<dbReference type="GO" id="GO:0030334">
    <property type="term" value="P:regulation of cell migration"/>
    <property type="evidence" value="ECO:0007669"/>
    <property type="project" value="TreeGrafter"/>
</dbReference>
<dbReference type="InterPro" id="IPR001576">
    <property type="entry name" value="Phosphoglycerate_kinase"/>
</dbReference>
<dbReference type="GO" id="GO:0004618">
    <property type="term" value="F:phosphoglycerate kinase activity"/>
    <property type="evidence" value="ECO:0007669"/>
    <property type="project" value="UniProtKB-EC"/>
</dbReference>
<keyword evidence="13" id="KW-0324">Glycolysis</keyword>
<dbReference type="UniPathway" id="UPA00109">
    <property type="reaction ID" value="UER00185"/>
</dbReference>
<sequence length="1397" mass="154688">MSLSNKLTLDKVDVKGKRVVMRVDFNVPMKDHKITNNQRIKAAVPTIKHCLDHGAKSVVLMSHLGRPDGVPMPDKFSLAPVAVELKALLGREVLFLKDCVGPEVEQACANPAAGSVILLENLRFHVEEEGKGKDASGNKIKAEPAKVDAFRASLSKLGDVYINDAFGTAHRAHSSMVGVNLPQKAAGFLMKKELDYFAKALESPERPFLAILGGAKVQDKIQLINNMLDKVNEMIIGGGMAFTFLKVLNNMEIGNSLFDEEGSKIVKDLMAKAEKNGVKITLPVDFITADKFDENAQTGEATVASGIPAGWMGLDCGPESVKKFVEVVGRAKQIVWNGPVGVFEWDKFSKGTKALMDKVVEVTGKGCITIIGGGDTATCCAKWNTEDKVSHVSTGGGASLELLEEMVVALQPYPTAGPEGAFQALLQLRSGCGSNTKSSAGDLKMAKATLQVKGSFYIPPQKAPQFEMRNSEEQAATTVLQRLLQEQLRYGNPNDNRNLLALHQQATGNAPPPFSTTGGSAPQNEGLSSQDHQLVTHAARQEPQGQEIQVDNSIMEKQLSPRLQNSEDLPTYEEAKVQSQYFRGQPHASVGAAFYVTGVTNQKMRTEGRPTVQRVSPGKVHQDEGLKDLKQGHVRSLSERLMQLSLATSGVKAHAPVTSAPLSPLSPLSPQQPGDPYKNSGSNEFYKNSVQPPSQPAMKGMEQRGPPPEYPYKNVSTPSMNCKPQDSGHFYSEHRQQGRADGPMMRYQHPPEYGSVRQNPEVQLQLQQRPPHHHSPTSSLTSLGSLTLLQSPPPSRLSPSQHQQPLTPSQADPGLLPRTQQPFLSNPVHQGDLYRLCQPFLGPQQQQGDSYSVMPRAQQIPSPYQQMQVDPFAIVSRAQQMVEILSEENRSLRQELDGCYEKVARLQKLETEIQQVSEAYKNLEKSSSKRDALEKAMRNKLEGEIRRLHDFNRDLRERMETANKQLAEKEFEGSEDNRKTISQLFAQNKETQREKEKLEIELAAARSTNEDQRRHIEIRDQALNNAQAKVVKLEEELKKKQVYVEKVEKMQQALVQLQAACEKREQLEHRLRTRLERELESLRMQQRQGTSQAANVSEYNATALMELLREKEERILALEADMTKWEQKYLEESVMRQFALDAAATVAAQRDTTVISHSPNPSYDTSLEARIQKEEEEILLANRRCLDMEGRIKTLHAQIIEKDAMIKVLQQRSRKEPGKTEQLSSMRPAKSLMSISNAGSGLLSHSSTLSSTPILEEKREDKSWKGSLGVLLGTEYRSESIPSTPSPVLPSTPLLSAHSKTGSRDCSTQTDRGSEQGKAAPSPAAPTPARLPSTNLTFSAEKTGNRENSLSGPIVLWWQDKEEWKRASSSSWADFSSYFSPEASERPFQGCTVRNVI</sequence>
<comment type="catalytic activity">
    <reaction evidence="1 14">
        <text>(2R)-3-phosphoglycerate + ATP = (2R)-3-phospho-glyceroyl phosphate + ADP</text>
        <dbReference type="Rhea" id="RHEA:14801"/>
        <dbReference type="ChEBI" id="CHEBI:30616"/>
        <dbReference type="ChEBI" id="CHEBI:57604"/>
        <dbReference type="ChEBI" id="CHEBI:58272"/>
        <dbReference type="ChEBI" id="CHEBI:456216"/>
        <dbReference type="EC" id="2.7.2.3"/>
    </reaction>
</comment>
<keyword evidence="12" id="KW-0460">Magnesium</keyword>
<dbReference type="GO" id="GO:0030027">
    <property type="term" value="C:lamellipodium"/>
    <property type="evidence" value="ECO:0007669"/>
    <property type="project" value="TreeGrafter"/>
</dbReference>